<keyword evidence="9" id="KW-1185">Reference proteome</keyword>
<evidence type="ECO:0000313" key="9">
    <source>
        <dbReference type="Proteomes" id="UP001154078"/>
    </source>
</evidence>
<dbReference type="PROSITE" id="PS50184">
    <property type="entry name" value="VWFC_2"/>
    <property type="match status" value="3"/>
</dbReference>
<dbReference type="Proteomes" id="UP001154078">
    <property type="component" value="Chromosome 4"/>
</dbReference>
<dbReference type="InterPro" id="IPR001846">
    <property type="entry name" value="VWF_type-D"/>
</dbReference>
<comment type="subcellular location">
    <subcellularLocation>
        <location evidence="1">Secreted</location>
    </subcellularLocation>
</comment>
<reference evidence="8" key="1">
    <citation type="submission" date="2021-12" db="EMBL/GenBank/DDBJ databases">
        <authorList>
            <person name="King R."/>
        </authorList>
    </citation>
    <scope>NUCLEOTIDE SEQUENCE</scope>
</reference>
<dbReference type="GO" id="GO:0030513">
    <property type="term" value="P:positive regulation of BMP signaling pathway"/>
    <property type="evidence" value="ECO:0007669"/>
    <property type="project" value="TreeGrafter"/>
</dbReference>
<keyword evidence="2" id="KW-0964">Secreted</keyword>
<gene>
    <name evidence="8" type="ORF">MELIAE_LOCUS5982</name>
</gene>
<proteinExistence type="predicted"/>
<dbReference type="SMART" id="SM00832">
    <property type="entry name" value="C8"/>
    <property type="match status" value="1"/>
</dbReference>
<dbReference type="PANTHER" id="PTHR46698:SF4">
    <property type="entry name" value="CROSSVEINLESS 2"/>
    <property type="match status" value="1"/>
</dbReference>
<evidence type="ECO:0000256" key="3">
    <source>
        <dbReference type="ARBA" id="ARBA00022729"/>
    </source>
</evidence>
<dbReference type="PANTHER" id="PTHR46698">
    <property type="entry name" value="CROSSVEINLESS 2"/>
    <property type="match status" value="1"/>
</dbReference>
<keyword evidence="4" id="KW-0677">Repeat</keyword>
<dbReference type="Pfam" id="PF00093">
    <property type="entry name" value="VWC"/>
    <property type="match status" value="3"/>
</dbReference>
<dbReference type="GO" id="GO:0036122">
    <property type="term" value="F:BMP binding"/>
    <property type="evidence" value="ECO:0007669"/>
    <property type="project" value="TreeGrafter"/>
</dbReference>
<dbReference type="EMBL" id="OV121135">
    <property type="protein sequence ID" value="CAH0554381.1"/>
    <property type="molecule type" value="Genomic_DNA"/>
</dbReference>
<sequence length="640" mass="72033">MEKIIGLLLIFFIAIALCNAQNLEGKRIKCFVEGALIPHGLNMSCITCLCKNGYVDCGGCPRTDDCFLLEKITGCCKRCKGCFYKGMYYQSNTDWTDPKSPCTTLRCEAGIVTESDMICHTPCANPLPPEPGKCCSTCPECKINGQIASEDRDVIYDDPCLKCSCANNRMTCAKKACPVLQCPFQNQYHAMGECCPKCRGKREMIRHDKSCLIQSFFYKQGESLYVDKCTNCTCSNETSICTRNACPILDCTPDMQRPISGSCCKQCKVPEEVRTQCFYNGKSYEDGESWNLNECSSCKCHQGKPSCAKTKCNKTNCPPGASLRKLPGECCPKCEEADGVCMVFGDPHYKTFDGKLYDFKGNGKYQLTADCRDKSFYIKVANTINKSLSSSKTKRVTVKYSDIRVNLQQKTRVKVNGTLIKIPYHREGKLRITKSRDNIEVTLENGVKLMWNGRSFLEVSVPASYKNKLCGLCGNFNGNVQDDFIAKNGRLMRDNETNIFGSTWCVGNKRDCAKKVKPGRSCLKHNVPKKCNLLGNSQIFEKCDSKLSPSFYYNACKVDGFNCIDENWYCESFIAYARECERLGALIPKNWKNFVSCDGRKKKMLKNRYMSSSSPKDMMNLLRETSHIKLSKRIPIPLHN</sequence>
<feature type="chain" id="PRO_5040439651" description="BMP-binding endothelial regulator protein" evidence="5">
    <location>
        <begin position="21"/>
        <end position="640"/>
    </location>
</feature>
<feature type="signal peptide" evidence="5">
    <location>
        <begin position="1"/>
        <end position="20"/>
    </location>
</feature>
<evidence type="ECO:0000313" key="8">
    <source>
        <dbReference type="EMBL" id="CAH0554381.1"/>
    </source>
</evidence>
<dbReference type="SMART" id="SM00215">
    <property type="entry name" value="VWC_out"/>
    <property type="match status" value="2"/>
</dbReference>
<evidence type="ECO:0008006" key="10">
    <source>
        <dbReference type="Google" id="ProtNLM"/>
    </source>
</evidence>
<feature type="domain" description="VWFC" evidence="6">
    <location>
        <begin position="139"/>
        <end position="199"/>
    </location>
</feature>
<evidence type="ECO:0000259" key="7">
    <source>
        <dbReference type="PROSITE" id="PS51233"/>
    </source>
</evidence>
<dbReference type="InterPro" id="IPR052424">
    <property type="entry name" value="Kielin_Chordin-BMP_Reg"/>
</dbReference>
<dbReference type="SMART" id="SM00214">
    <property type="entry name" value="VWC"/>
    <property type="match status" value="4"/>
</dbReference>
<organism evidence="8 9">
    <name type="scientific">Brassicogethes aeneus</name>
    <name type="common">Rape pollen beetle</name>
    <name type="synonym">Meligethes aeneus</name>
    <dbReference type="NCBI Taxonomy" id="1431903"/>
    <lineage>
        <taxon>Eukaryota</taxon>
        <taxon>Metazoa</taxon>
        <taxon>Ecdysozoa</taxon>
        <taxon>Arthropoda</taxon>
        <taxon>Hexapoda</taxon>
        <taxon>Insecta</taxon>
        <taxon>Pterygota</taxon>
        <taxon>Neoptera</taxon>
        <taxon>Endopterygota</taxon>
        <taxon>Coleoptera</taxon>
        <taxon>Polyphaga</taxon>
        <taxon>Cucujiformia</taxon>
        <taxon>Nitidulidae</taxon>
        <taxon>Meligethinae</taxon>
        <taxon>Brassicogethes</taxon>
    </lineage>
</organism>
<evidence type="ECO:0000256" key="2">
    <source>
        <dbReference type="ARBA" id="ARBA00022525"/>
    </source>
</evidence>
<dbReference type="SMART" id="SM00216">
    <property type="entry name" value="VWD"/>
    <property type="match status" value="1"/>
</dbReference>
<evidence type="ECO:0000256" key="5">
    <source>
        <dbReference type="SAM" id="SignalP"/>
    </source>
</evidence>
<dbReference type="InterPro" id="IPR014853">
    <property type="entry name" value="VWF/SSPO/ZAN-like_Cys-rich_dom"/>
</dbReference>
<feature type="domain" description="VWFD" evidence="7">
    <location>
        <begin position="339"/>
        <end position="513"/>
    </location>
</feature>
<evidence type="ECO:0000256" key="4">
    <source>
        <dbReference type="ARBA" id="ARBA00022737"/>
    </source>
</evidence>
<feature type="domain" description="VWFC" evidence="6">
    <location>
        <begin position="275"/>
        <end position="335"/>
    </location>
</feature>
<dbReference type="OrthoDB" id="6019304at2759"/>
<accession>A0A9P0FGX8</accession>
<evidence type="ECO:0000259" key="6">
    <source>
        <dbReference type="PROSITE" id="PS50184"/>
    </source>
</evidence>
<dbReference type="GO" id="GO:0005576">
    <property type="term" value="C:extracellular region"/>
    <property type="evidence" value="ECO:0007669"/>
    <property type="project" value="UniProtKB-SubCell"/>
</dbReference>
<dbReference type="Gene3D" id="6.20.200.20">
    <property type="match status" value="4"/>
</dbReference>
<keyword evidence="3 5" id="KW-0732">Signal</keyword>
<dbReference type="AlphaFoldDB" id="A0A9P0FGX8"/>
<dbReference type="Pfam" id="PF00094">
    <property type="entry name" value="VWD"/>
    <property type="match status" value="1"/>
</dbReference>
<dbReference type="PROSITE" id="PS01208">
    <property type="entry name" value="VWFC_1"/>
    <property type="match status" value="1"/>
</dbReference>
<dbReference type="PROSITE" id="PS51233">
    <property type="entry name" value="VWFD"/>
    <property type="match status" value="1"/>
</dbReference>
<dbReference type="SUPFAM" id="SSF57603">
    <property type="entry name" value="FnI-like domain"/>
    <property type="match status" value="4"/>
</dbReference>
<dbReference type="InterPro" id="IPR001007">
    <property type="entry name" value="VWF_dom"/>
</dbReference>
<name>A0A9P0FGX8_BRAAE</name>
<evidence type="ECO:0000256" key="1">
    <source>
        <dbReference type="ARBA" id="ARBA00004613"/>
    </source>
</evidence>
<dbReference type="Pfam" id="PF08742">
    <property type="entry name" value="C8"/>
    <property type="match status" value="1"/>
</dbReference>
<feature type="domain" description="VWFC" evidence="6">
    <location>
        <begin position="209"/>
        <end position="268"/>
    </location>
</feature>
<protein>
    <recommendedName>
        <fullName evidence="10">BMP-binding endothelial regulator protein</fullName>
    </recommendedName>
</protein>